<evidence type="ECO:0000256" key="1">
    <source>
        <dbReference type="ARBA" id="ARBA00022801"/>
    </source>
</evidence>
<dbReference type="InterPro" id="IPR029058">
    <property type="entry name" value="AB_hydrolase_fold"/>
</dbReference>
<gene>
    <name evidence="3" type="ORF">SAMN05660657_05431</name>
</gene>
<dbReference type="Gene3D" id="3.40.50.1820">
    <property type="entry name" value="alpha/beta hydrolase"/>
    <property type="match status" value="1"/>
</dbReference>
<proteinExistence type="predicted"/>
<dbReference type="SUPFAM" id="SSF53474">
    <property type="entry name" value="alpha/beta-Hydrolases"/>
    <property type="match status" value="1"/>
</dbReference>
<dbReference type="GO" id="GO:0016787">
    <property type="term" value="F:hydrolase activity"/>
    <property type="evidence" value="ECO:0007669"/>
    <property type="project" value="UniProtKB-KW"/>
</dbReference>
<dbReference type="PANTHER" id="PTHR48081">
    <property type="entry name" value="AB HYDROLASE SUPERFAMILY PROTEIN C4A8.06C"/>
    <property type="match status" value="1"/>
</dbReference>
<organism evidence="3 4">
    <name type="scientific">Geodermatophilus amargosae</name>
    <dbReference type="NCBI Taxonomy" id="1296565"/>
    <lineage>
        <taxon>Bacteria</taxon>
        <taxon>Bacillati</taxon>
        <taxon>Actinomycetota</taxon>
        <taxon>Actinomycetes</taxon>
        <taxon>Geodermatophilales</taxon>
        <taxon>Geodermatophilaceae</taxon>
        <taxon>Geodermatophilus</taxon>
    </lineage>
</organism>
<keyword evidence="1" id="KW-0378">Hydrolase</keyword>
<dbReference type="AlphaFoldDB" id="A0A1I7D7L3"/>
<evidence type="ECO:0000313" key="4">
    <source>
        <dbReference type="Proteomes" id="UP000199546"/>
    </source>
</evidence>
<keyword evidence="4" id="KW-1185">Reference proteome</keyword>
<dbReference type="InterPro" id="IPR050300">
    <property type="entry name" value="GDXG_lipolytic_enzyme"/>
</dbReference>
<protein>
    <submittedName>
        <fullName evidence="3">Acetyl esterase/lipase</fullName>
    </submittedName>
</protein>
<dbReference type="EMBL" id="FPBA01000037">
    <property type="protein sequence ID" value="SFU07692.1"/>
    <property type="molecule type" value="Genomic_DNA"/>
</dbReference>
<accession>A0A1I7D7L3</accession>
<name>A0A1I7D7L3_9ACTN</name>
<feature type="domain" description="Alpha/beta hydrolase fold-3" evidence="2">
    <location>
        <begin position="76"/>
        <end position="289"/>
    </location>
</feature>
<dbReference type="Proteomes" id="UP000199546">
    <property type="component" value="Unassembled WGS sequence"/>
</dbReference>
<dbReference type="RefSeq" id="WP_093584713.1">
    <property type="nucleotide sequence ID" value="NZ_FPBA01000037.1"/>
</dbReference>
<evidence type="ECO:0000313" key="3">
    <source>
        <dbReference type="EMBL" id="SFU07692.1"/>
    </source>
</evidence>
<reference evidence="4" key="1">
    <citation type="submission" date="2016-10" db="EMBL/GenBank/DDBJ databases">
        <authorList>
            <person name="Varghese N."/>
            <person name="Submissions S."/>
        </authorList>
    </citation>
    <scope>NUCLEOTIDE SEQUENCE [LARGE SCALE GENOMIC DNA]</scope>
    <source>
        <strain evidence="4">DSM 46136</strain>
    </source>
</reference>
<dbReference type="PANTHER" id="PTHR48081:SF8">
    <property type="entry name" value="ALPHA_BETA HYDROLASE FOLD-3 DOMAIN-CONTAINING PROTEIN-RELATED"/>
    <property type="match status" value="1"/>
</dbReference>
<dbReference type="InterPro" id="IPR013094">
    <property type="entry name" value="AB_hydrolase_3"/>
</dbReference>
<dbReference type="Pfam" id="PF07859">
    <property type="entry name" value="Abhydrolase_3"/>
    <property type="match status" value="1"/>
</dbReference>
<evidence type="ECO:0000259" key="2">
    <source>
        <dbReference type="Pfam" id="PF07859"/>
    </source>
</evidence>
<sequence>MTSVPTRLADALFARFLSTVATRLVRPPSLSLTSRDVAPAEAVQVPTRHGDVRCLVTRAAAGAPLAAGAAAPPVHVHIHGGAFLLGAPQQDDHLVRGIAGEVGATVVNVDYSAGANARFPRAHEECYDVLRWVQRSGDAMGWDATRVSIGGISAGGNLTLGALELARRGGDPAPRAAVLVVPSVDQTIPPEAYTSPLPPSTGRPHRPFVGPRLVRISHAHYFADAAGRTDPLASPLLAGEGMAALPPLLVVSAEQDSIRAQDERFVEKARSMGVPVSYHCIAGVDHGFPQSSREQDEAAVRELADLVRGHLIEHLS</sequence>
<dbReference type="STRING" id="1296565.SAMN05660657_05431"/>
<dbReference type="OrthoDB" id="9803828at2"/>